<evidence type="ECO:0000313" key="2">
    <source>
        <dbReference type="EMBL" id="MEB3960599.1"/>
    </source>
</evidence>
<feature type="chain" id="PRO_5046275804" evidence="1">
    <location>
        <begin position="37"/>
        <end position="321"/>
    </location>
</feature>
<dbReference type="SUPFAM" id="SSF53474">
    <property type="entry name" value="alpha/beta-Hydrolases"/>
    <property type="match status" value="1"/>
</dbReference>
<evidence type="ECO:0000256" key="1">
    <source>
        <dbReference type="SAM" id="SignalP"/>
    </source>
</evidence>
<name>A0ABU6C7A3_9ACTN</name>
<dbReference type="GO" id="GO:0016787">
    <property type="term" value="F:hydrolase activity"/>
    <property type="evidence" value="ECO:0007669"/>
    <property type="project" value="UniProtKB-KW"/>
</dbReference>
<dbReference type="RefSeq" id="WP_324767718.1">
    <property type="nucleotide sequence ID" value="NZ_BAAATS010000016.1"/>
</dbReference>
<dbReference type="Pfam" id="PF01674">
    <property type="entry name" value="Lipase_2"/>
    <property type="match status" value="1"/>
</dbReference>
<accession>A0ABU6C7A3</accession>
<sequence length="321" mass="34197">MPVTEPSSRKLRPVLSAAAVCAATALTFSAAAPAQADETPKLREGGVPEALWNYVSSPGAVPGANDWSCRPSAEHPEPVVMLPGTFFNLGANFVKTAPRLKNAGYCVYALNYGHTPLSLGRVGGLGPNRESAAQLDAFVDKVLASTGSAKVNIIGHSLGGSVPMWWMKKMGGARKVDKYVGWAPSSHGTNLNGIADLGTELNLMGFLTHLSNVARFPGVIEQTNTSDYTREMWADGDTVPDGPRYTVVMTKYDTVVTPYATQALKGTDVDNVVLQDLCPTDRAGHMGLFNDDPTLQITMNALADGPSDFRPVCRDFGLQLL</sequence>
<reference evidence="2 3" key="1">
    <citation type="submission" date="2022-10" db="EMBL/GenBank/DDBJ databases">
        <authorList>
            <person name="Xie J."/>
            <person name="Shen N."/>
        </authorList>
    </citation>
    <scope>NUCLEOTIDE SEQUENCE [LARGE SCALE GENOMIC DNA]</scope>
    <source>
        <strain evidence="2 3">DSM 41681</strain>
    </source>
</reference>
<keyword evidence="2" id="KW-0378">Hydrolase</keyword>
<comment type="caution">
    <text evidence="2">The sequence shown here is derived from an EMBL/GenBank/DDBJ whole genome shotgun (WGS) entry which is preliminary data.</text>
</comment>
<protein>
    <submittedName>
        <fullName evidence="2">Alpha/beta fold hydrolase</fullName>
    </submittedName>
</protein>
<dbReference type="Gene3D" id="3.40.50.1820">
    <property type="entry name" value="alpha/beta hydrolase"/>
    <property type="match status" value="1"/>
</dbReference>
<proteinExistence type="predicted"/>
<dbReference type="InterPro" id="IPR002918">
    <property type="entry name" value="Lipase_EstA/Esterase_EstB"/>
</dbReference>
<evidence type="ECO:0000313" key="3">
    <source>
        <dbReference type="Proteomes" id="UP001352223"/>
    </source>
</evidence>
<keyword evidence="3" id="KW-1185">Reference proteome</keyword>
<gene>
    <name evidence="2" type="ORF">OKJ48_10140</name>
</gene>
<organism evidence="2 3">
    <name type="scientific">Streptomyces kunmingensis</name>
    <dbReference type="NCBI Taxonomy" id="68225"/>
    <lineage>
        <taxon>Bacteria</taxon>
        <taxon>Bacillati</taxon>
        <taxon>Actinomycetota</taxon>
        <taxon>Actinomycetes</taxon>
        <taxon>Kitasatosporales</taxon>
        <taxon>Streptomycetaceae</taxon>
        <taxon>Streptomyces</taxon>
    </lineage>
</organism>
<dbReference type="InterPro" id="IPR029058">
    <property type="entry name" value="AB_hydrolase_fold"/>
</dbReference>
<dbReference type="Proteomes" id="UP001352223">
    <property type="component" value="Unassembled WGS sequence"/>
</dbReference>
<keyword evidence="1" id="KW-0732">Signal</keyword>
<feature type="signal peptide" evidence="1">
    <location>
        <begin position="1"/>
        <end position="36"/>
    </location>
</feature>
<dbReference type="EMBL" id="JAOZYB010000057">
    <property type="protein sequence ID" value="MEB3960599.1"/>
    <property type="molecule type" value="Genomic_DNA"/>
</dbReference>